<accession>A0A7X2LWU5</accession>
<evidence type="ECO:0000313" key="5">
    <source>
        <dbReference type="Proteomes" id="UP000448867"/>
    </source>
</evidence>
<name>A0A7X2LWU5_9BACI</name>
<keyword evidence="5" id="KW-1185">Reference proteome</keyword>
<feature type="coiled-coil region" evidence="1">
    <location>
        <begin position="70"/>
        <end position="139"/>
    </location>
</feature>
<dbReference type="SUPFAM" id="SSF158791">
    <property type="entry name" value="MgtE N-terminal domain-like"/>
    <property type="match status" value="1"/>
</dbReference>
<dbReference type="Proteomes" id="UP000448867">
    <property type="component" value="Unassembled WGS sequence"/>
</dbReference>
<sequence length="200" mass="22110">MEMENNEKEYGKLQWLFFVIIIPMLFTGVLVLIILSVAGFDVAGKAGKTFKEIPLLTSGEGNDAAGDNSADALEKKQVKLQSENDRLSEEVSALKLDLQILENDKQKGEKEVARLKQENSSLEQLLLQKEEEKEGQSKDISKVYSKMSSKKAAEILPQLNNDEALRILNSMSDTQLAGVLGKMSTEEAAKFTALLTNSNE</sequence>
<dbReference type="AlphaFoldDB" id="A0A7X2LWU5"/>
<feature type="transmembrane region" description="Helical" evidence="2">
    <location>
        <begin position="15"/>
        <end position="40"/>
    </location>
</feature>
<dbReference type="Gene3D" id="1.25.60.10">
    <property type="entry name" value="MgtE N-terminal domain-like"/>
    <property type="match status" value="1"/>
</dbReference>
<keyword evidence="1" id="KW-0175">Coiled coil</keyword>
<evidence type="ECO:0000259" key="3">
    <source>
        <dbReference type="Pfam" id="PF03448"/>
    </source>
</evidence>
<dbReference type="InterPro" id="IPR038076">
    <property type="entry name" value="MgtE_N_sf"/>
</dbReference>
<protein>
    <recommendedName>
        <fullName evidence="3">Magnesium transporter MgtE intracellular domain-containing protein</fullName>
    </recommendedName>
</protein>
<dbReference type="OrthoDB" id="1724615at2"/>
<keyword evidence="2" id="KW-1133">Transmembrane helix</keyword>
<reference evidence="4 5" key="1">
    <citation type="submission" date="2019-11" db="EMBL/GenBank/DDBJ databases">
        <title>Bacillus lacus genome.</title>
        <authorList>
            <person name="Allen C.J."/>
            <person name="Newman J.D."/>
        </authorList>
    </citation>
    <scope>NUCLEOTIDE SEQUENCE [LARGE SCALE GENOMIC DNA]</scope>
    <source>
        <strain evidence="4 5">KCTC 33946</strain>
    </source>
</reference>
<evidence type="ECO:0000256" key="1">
    <source>
        <dbReference type="SAM" id="Coils"/>
    </source>
</evidence>
<dbReference type="InterPro" id="IPR006668">
    <property type="entry name" value="Mg_transptr_MgtE_intracell_dom"/>
</dbReference>
<comment type="caution">
    <text evidence="4">The sequence shown here is derived from an EMBL/GenBank/DDBJ whole genome shotgun (WGS) entry which is preliminary data.</text>
</comment>
<gene>
    <name evidence="4" type="ORF">GJU40_00245</name>
</gene>
<evidence type="ECO:0000256" key="2">
    <source>
        <dbReference type="SAM" id="Phobius"/>
    </source>
</evidence>
<evidence type="ECO:0000313" key="4">
    <source>
        <dbReference type="EMBL" id="MRX70596.1"/>
    </source>
</evidence>
<keyword evidence="2" id="KW-0812">Transmembrane</keyword>
<dbReference type="Pfam" id="PF03448">
    <property type="entry name" value="MgtE_N"/>
    <property type="match status" value="1"/>
</dbReference>
<organism evidence="4 5">
    <name type="scientific">Metabacillus lacus</name>
    <dbReference type="NCBI Taxonomy" id="1983721"/>
    <lineage>
        <taxon>Bacteria</taxon>
        <taxon>Bacillati</taxon>
        <taxon>Bacillota</taxon>
        <taxon>Bacilli</taxon>
        <taxon>Bacillales</taxon>
        <taxon>Bacillaceae</taxon>
        <taxon>Metabacillus</taxon>
    </lineage>
</organism>
<feature type="domain" description="Magnesium transporter MgtE intracellular" evidence="3">
    <location>
        <begin position="141"/>
        <end position="195"/>
    </location>
</feature>
<dbReference type="EMBL" id="WKKI01000001">
    <property type="protein sequence ID" value="MRX70596.1"/>
    <property type="molecule type" value="Genomic_DNA"/>
</dbReference>
<keyword evidence="2" id="KW-0472">Membrane</keyword>
<proteinExistence type="predicted"/>